<sequence>MKRSHSRKDANRYGTFTSPASHARSGGSGASDRTPLTDTPESTCEKYTSCRWTLAYLGGWVNLMLFCLRNCISMAIVCMSDLEGEKTVVEPMVLDNGTVSGENVTTASFVDLRNGTAVVVVAPGPEYIPQSMQGVVLSSYYYGYILTPFLGGMVAARFGVKRVLTVSMVMSAAFTLLMPVAVRFNIYLTVALRILLGFVAGVTLPASTMMWTHWAPPHEKGKLVTITLSGSSTGSIVANLVSGFLCAIPLDEGWPFIFYLYGVIAVLWVIMWQFLAYDTPDKHPRVSAKERAVIGSTPKTTTKVSMRPPLKAMFSCIPFYAMILAHMADSWFVNFVSTYLPLYLSDVLLFDTETSGVLASLPFISRVLLNMVFAVISDRLHIHGLLSVTNNRKLFQTVGLVLPGAMLVGLGYLDSSQRSVSVAMFVILSGLESASQLGFRLTPLDIAPRFAGPLTGLSVTFGTAAQIICPLVTSAIIADNRPESWATVFIITGVVCFAGAVVFLVAGSGVEQEWAKDRKPLFARYGQSSVISGPPGVHEDWLSAELAAQEISESQKSNSFYRDNYIEILASGEH</sequence>
<feature type="transmembrane region" description="Helical" evidence="8">
    <location>
        <begin position="394"/>
        <end position="413"/>
    </location>
</feature>
<feature type="transmembrane region" description="Helical" evidence="8">
    <location>
        <begin position="354"/>
        <end position="373"/>
    </location>
</feature>
<feature type="transmembrane region" description="Helical" evidence="8">
    <location>
        <begin position="451"/>
        <end position="478"/>
    </location>
</feature>
<evidence type="ECO:0000256" key="5">
    <source>
        <dbReference type="ARBA" id="ARBA00022989"/>
    </source>
</evidence>
<dbReference type="Proteomes" id="UP001519460">
    <property type="component" value="Unassembled WGS sequence"/>
</dbReference>
<dbReference type="PROSITE" id="PS50850">
    <property type="entry name" value="MFS"/>
    <property type="match status" value="1"/>
</dbReference>
<keyword evidence="5 8" id="KW-1133">Transmembrane helix</keyword>
<dbReference type="SUPFAM" id="SSF103473">
    <property type="entry name" value="MFS general substrate transporter"/>
    <property type="match status" value="1"/>
</dbReference>
<feature type="transmembrane region" description="Helical" evidence="8">
    <location>
        <begin position="163"/>
        <end position="184"/>
    </location>
</feature>
<evidence type="ECO:0000256" key="3">
    <source>
        <dbReference type="ARBA" id="ARBA00022692"/>
    </source>
</evidence>
<dbReference type="Gene3D" id="1.20.1250.20">
    <property type="entry name" value="MFS general substrate transporter like domains"/>
    <property type="match status" value="2"/>
</dbReference>
<evidence type="ECO:0000256" key="7">
    <source>
        <dbReference type="SAM" id="MobiDB-lite"/>
    </source>
</evidence>
<keyword evidence="2" id="KW-0813">Transport</keyword>
<organism evidence="10 11">
    <name type="scientific">Batillaria attramentaria</name>
    <dbReference type="NCBI Taxonomy" id="370345"/>
    <lineage>
        <taxon>Eukaryota</taxon>
        <taxon>Metazoa</taxon>
        <taxon>Spiralia</taxon>
        <taxon>Lophotrochozoa</taxon>
        <taxon>Mollusca</taxon>
        <taxon>Gastropoda</taxon>
        <taxon>Caenogastropoda</taxon>
        <taxon>Sorbeoconcha</taxon>
        <taxon>Cerithioidea</taxon>
        <taxon>Batillariidae</taxon>
        <taxon>Batillaria</taxon>
    </lineage>
</organism>
<comment type="subcellular location">
    <subcellularLocation>
        <location evidence="1">Membrane</location>
        <topology evidence="1">Multi-pass membrane protein</topology>
    </subcellularLocation>
</comment>
<protein>
    <recommendedName>
        <fullName evidence="9">Major facilitator superfamily (MFS) profile domain-containing protein</fullName>
    </recommendedName>
</protein>
<keyword evidence="6 8" id="KW-0472">Membrane</keyword>
<dbReference type="AlphaFoldDB" id="A0ABD0KGB9"/>
<comment type="caution">
    <text evidence="10">The sequence shown here is derived from an EMBL/GenBank/DDBJ whole genome shotgun (WGS) entry which is preliminary data.</text>
</comment>
<dbReference type="Pfam" id="PF07690">
    <property type="entry name" value="MFS_1"/>
    <property type="match status" value="1"/>
</dbReference>
<feature type="transmembrane region" description="Helical" evidence="8">
    <location>
        <begin position="223"/>
        <end position="250"/>
    </location>
</feature>
<name>A0ABD0KGB9_9CAEN</name>
<dbReference type="InterPro" id="IPR011701">
    <property type="entry name" value="MFS"/>
</dbReference>
<dbReference type="GO" id="GO:0016020">
    <property type="term" value="C:membrane"/>
    <property type="evidence" value="ECO:0007669"/>
    <property type="project" value="UniProtKB-SubCell"/>
</dbReference>
<gene>
    <name evidence="10" type="ORF">BaRGS_00022625</name>
</gene>
<accession>A0ABD0KGB9</accession>
<feature type="transmembrane region" description="Helical" evidence="8">
    <location>
        <begin position="190"/>
        <end position="211"/>
    </location>
</feature>
<evidence type="ECO:0000256" key="1">
    <source>
        <dbReference type="ARBA" id="ARBA00004141"/>
    </source>
</evidence>
<feature type="domain" description="Major facilitator superfamily (MFS) profile" evidence="9">
    <location>
        <begin position="89"/>
        <end position="511"/>
    </location>
</feature>
<evidence type="ECO:0000313" key="10">
    <source>
        <dbReference type="EMBL" id="KAK7486159.1"/>
    </source>
</evidence>
<feature type="transmembrane region" description="Helical" evidence="8">
    <location>
        <begin position="256"/>
        <end position="275"/>
    </location>
</feature>
<evidence type="ECO:0000256" key="6">
    <source>
        <dbReference type="ARBA" id="ARBA00023136"/>
    </source>
</evidence>
<feature type="transmembrane region" description="Helical" evidence="8">
    <location>
        <begin position="139"/>
        <end position="156"/>
    </location>
</feature>
<dbReference type="PANTHER" id="PTHR11662">
    <property type="entry name" value="SOLUTE CARRIER FAMILY 17"/>
    <property type="match status" value="1"/>
</dbReference>
<feature type="transmembrane region" description="Helical" evidence="8">
    <location>
        <begin position="312"/>
        <end position="334"/>
    </location>
</feature>
<dbReference type="InterPro" id="IPR020846">
    <property type="entry name" value="MFS_dom"/>
</dbReference>
<evidence type="ECO:0000256" key="2">
    <source>
        <dbReference type="ARBA" id="ARBA00022448"/>
    </source>
</evidence>
<dbReference type="EMBL" id="JACVVK020000183">
    <property type="protein sequence ID" value="KAK7486159.1"/>
    <property type="molecule type" value="Genomic_DNA"/>
</dbReference>
<dbReference type="GO" id="GO:0015293">
    <property type="term" value="F:symporter activity"/>
    <property type="evidence" value="ECO:0007669"/>
    <property type="project" value="UniProtKB-KW"/>
</dbReference>
<dbReference type="FunFam" id="1.20.1250.20:FF:000003">
    <property type="entry name" value="Solute carrier family 17 member 3"/>
    <property type="match status" value="1"/>
</dbReference>
<evidence type="ECO:0000256" key="8">
    <source>
        <dbReference type="SAM" id="Phobius"/>
    </source>
</evidence>
<evidence type="ECO:0000313" key="11">
    <source>
        <dbReference type="Proteomes" id="UP001519460"/>
    </source>
</evidence>
<evidence type="ECO:0000259" key="9">
    <source>
        <dbReference type="PROSITE" id="PS50850"/>
    </source>
</evidence>
<proteinExistence type="predicted"/>
<dbReference type="PANTHER" id="PTHR11662:SF399">
    <property type="entry name" value="FI19708P1-RELATED"/>
    <property type="match status" value="1"/>
</dbReference>
<evidence type="ECO:0000256" key="4">
    <source>
        <dbReference type="ARBA" id="ARBA00022847"/>
    </source>
</evidence>
<feature type="compositionally biased region" description="Polar residues" evidence="7">
    <location>
        <begin position="34"/>
        <end position="43"/>
    </location>
</feature>
<keyword evidence="3 8" id="KW-0812">Transmembrane</keyword>
<feature type="region of interest" description="Disordered" evidence="7">
    <location>
        <begin position="1"/>
        <end position="43"/>
    </location>
</feature>
<dbReference type="InterPro" id="IPR050382">
    <property type="entry name" value="MFS_Na/Anion_cotransporter"/>
</dbReference>
<reference evidence="10 11" key="1">
    <citation type="journal article" date="2023" name="Sci. Data">
        <title>Genome assembly of the Korean intertidal mud-creeper Batillaria attramentaria.</title>
        <authorList>
            <person name="Patra A.K."/>
            <person name="Ho P.T."/>
            <person name="Jun S."/>
            <person name="Lee S.J."/>
            <person name="Kim Y."/>
            <person name="Won Y.J."/>
        </authorList>
    </citation>
    <scope>NUCLEOTIDE SEQUENCE [LARGE SCALE GENOMIC DNA]</scope>
    <source>
        <strain evidence="10">Wonlab-2016</strain>
    </source>
</reference>
<keyword evidence="11" id="KW-1185">Reference proteome</keyword>
<feature type="transmembrane region" description="Helical" evidence="8">
    <location>
        <begin position="484"/>
        <end position="510"/>
    </location>
</feature>
<keyword evidence="4" id="KW-0769">Symport</keyword>
<dbReference type="InterPro" id="IPR036259">
    <property type="entry name" value="MFS_trans_sf"/>
</dbReference>